<name>X0VPG4_9ZZZZ</name>
<dbReference type="InterPro" id="IPR000888">
    <property type="entry name" value="RmlC-like"/>
</dbReference>
<dbReference type="AlphaFoldDB" id="X0VPG4"/>
<proteinExistence type="predicted"/>
<comment type="caution">
    <text evidence="1">The sequence shown here is derived from an EMBL/GenBank/DDBJ whole genome shotgun (WGS) entry which is preliminary data.</text>
</comment>
<evidence type="ECO:0000313" key="1">
    <source>
        <dbReference type="EMBL" id="GAG13012.1"/>
    </source>
</evidence>
<dbReference type="GO" id="GO:0000271">
    <property type="term" value="P:polysaccharide biosynthetic process"/>
    <property type="evidence" value="ECO:0007669"/>
    <property type="project" value="TreeGrafter"/>
</dbReference>
<protein>
    <recommendedName>
        <fullName evidence="2">dTDP-4-dehydrorhamnose 3,5-epimerase</fullName>
    </recommendedName>
</protein>
<dbReference type="EMBL" id="BARS01023608">
    <property type="protein sequence ID" value="GAG13012.1"/>
    <property type="molecule type" value="Genomic_DNA"/>
</dbReference>
<gene>
    <name evidence="1" type="ORF">S01H1_37574</name>
</gene>
<dbReference type="Gene3D" id="2.60.120.10">
    <property type="entry name" value="Jelly Rolls"/>
    <property type="match status" value="1"/>
</dbReference>
<dbReference type="Pfam" id="PF00908">
    <property type="entry name" value="dTDP_sugar_isom"/>
    <property type="match status" value="1"/>
</dbReference>
<dbReference type="InterPro" id="IPR011051">
    <property type="entry name" value="RmlC_Cupin_sf"/>
</dbReference>
<evidence type="ECO:0008006" key="2">
    <source>
        <dbReference type="Google" id="ProtNLM"/>
    </source>
</evidence>
<dbReference type="GO" id="GO:0008830">
    <property type="term" value="F:dTDP-4-dehydrorhamnose 3,5-epimerase activity"/>
    <property type="evidence" value="ECO:0007669"/>
    <property type="project" value="InterPro"/>
</dbReference>
<dbReference type="GO" id="GO:0019305">
    <property type="term" value="P:dTDP-rhamnose biosynthetic process"/>
    <property type="evidence" value="ECO:0007669"/>
    <property type="project" value="TreeGrafter"/>
</dbReference>
<sequence>AHGFLTLSEVTEVEYKVDEFYTAESEGGVVWNDPDIGIDWPIEQPIIAQRDSEWPRLKDLKTPFNE</sequence>
<dbReference type="GO" id="GO:0005829">
    <property type="term" value="C:cytosol"/>
    <property type="evidence" value="ECO:0007669"/>
    <property type="project" value="TreeGrafter"/>
</dbReference>
<reference evidence="1" key="1">
    <citation type="journal article" date="2014" name="Front. Microbiol.">
        <title>High frequency of phylogenetically diverse reductive dehalogenase-homologous genes in deep subseafloor sedimentary metagenomes.</title>
        <authorList>
            <person name="Kawai M."/>
            <person name="Futagami T."/>
            <person name="Toyoda A."/>
            <person name="Takaki Y."/>
            <person name="Nishi S."/>
            <person name="Hori S."/>
            <person name="Arai W."/>
            <person name="Tsubouchi T."/>
            <person name="Morono Y."/>
            <person name="Uchiyama I."/>
            <person name="Ito T."/>
            <person name="Fujiyama A."/>
            <person name="Inagaki F."/>
            <person name="Takami H."/>
        </authorList>
    </citation>
    <scope>NUCLEOTIDE SEQUENCE</scope>
    <source>
        <strain evidence="1">Expedition CK06-06</strain>
    </source>
</reference>
<dbReference type="PANTHER" id="PTHR21047:SF2">
    <property type="entry name" value="THYMIDINE DIPHOSPHO-4-KETO-RHAMNOSE 3,5-EPIMERASE"/>
    <property type="match status" value="1"/>
</dbReference>
<dbReference type="PANTHER" id="PTHR21047">
    <property type="entry name" value="DTDP-6-DEOXY-D-GLUCOSE-3,5 EPIMERASE"/>
    <property type="match status" value="1"/>
</dbReference>
<organism evidence="1">
    <name type="scientific">marine sediment metagenome</name>
    <dbReference type="NCBI Taxonomy" id="412755"/>
    <lineage>
        <taxon>unclassified sequences</taxon>
        <taxon>metagenomes</taxon>
        <taxon>ecological metagenomes</taxon>
    </lineage>
</organism>
<dbReference type="SUPFAM" id="SSF51182">
    <property type="entry name" value="RmlC-like cupins"/>
    <property type="match status" value="1"/>
</dbReference>
<dbReference type="InterPro" id="IPR014710">
    <property type="entry name" value="RmlC-like_jellyroll"/>
</dbReference>
<feature type="non-terminal residue" evidence="1">
    <location>
        <position position="1"/>
    </location>
</feature>
<accession>X0VPG4</accession>